<evidence type="ECO:0000256" key="2">
    <source>
        <dbReference type="ARBA" id="ARBA00022643"/>
    </source>
</evidence>
<protein>
    <submittedName>
        <fullName evidence="4">Multimeric flavodoxin WrbA</fullName>
    </submittedName>
</protein>
<keyword evidence="2" id="KW-0288">FMN</keyword>
<gene>
    <name evidence="4" type="ORF">SAMN00808754_0387</name>
</gene>
<accession>A0A1W1VCL1</accession>
<dbReference type="AlphaFoldDB" id="A0A1W1VCL1"/>
<evidence type="ECO:0000256" key="1">
    <source>
        <dbReference type="ARBA" id="ARBA00022630"/>
    </source>
</evidence>
<evidence type="ECO:0000313" key="5">
    <source>
        <dbReference type="Proteomes" id="UP000192569"/>
    </source>
</evidence>
<dbReference type="STRING" id="698762.SAMN00808754_0387"/>
<dbReference type="PANTHER" id="PTHR43278">
    <property type="entry name" value="NAD(P)H-DEPENDENT FMN-CONTAINING OXIDOREDUCTASE YWQN-RELATED"/>
    <property type="match status" value="1"/>
</dbReference>
<sequence length="189" mass="21129">MKVLGIASSPRRRGNSELLLDAALRGAQDQGTETQKIILAELNIWPCRGCETCRQGNCIQQDDMEKLYPLLKESDALILASPIYFYGLPAQAKAMIDRCQVFWHRKYDTGNEGKREVVARRGALIAVGATRGAKLFEGAVLTTKYFFKVLGISYWGELLVREVEGYQEILKRPDVLEAAYSLGKQLTQG</sequence>
<evidence type="ECO:0000313" key="4">
    <source>
        <dbReference type="EMBL" id="SMB91108.1"/>
    </source>
</evidence>
<dbReference type="GO" id="GO:0016491">
    <property type="term" value="F:oxidoreductase activity"/>
    <property type="evidence" value="ECO:0007669"/>
    <property type="project" value="InterPro"/>
</dbReference>
<dbReference type="Proteomes" id="UP000192569">
    <property type="component" value="Chromosome I"/>
</dbReference>
<keyword evidence="1" id="KW-0285">Flavoprotein</keyword>
<organism evidence="4 5">
    <name type="scientific">Thermanaeromonas toyohensis ToBE</name>
    <dbReference type="NCBI Taxonomy" id="698762"/>
    <lineage>
        <taxon>Bacteria</taxon>
        <taxon>Bacillati</taxon>
        <taxon>Bacillota</taxon>
        <taxon>Clostridia</taxon>
        <taxon>Neomoorellales</taxon>
        <taxon>Neomoorellaceae</taxon>
        <taxon>Thermanaeromonas</taxon>
    </lineage>
</organism>
<dbReference type="InterPro" id="IPR005025">
    <property type="entry name" value="FMN_Rdtase-like_dom"/>
</dbReference>
<dbReference type="OrthoDB" id="9805976at2"/>
<dbReference type="Gene3D" id="3.40.50.360">
    <property type="match status" value="1"/>
</dbReference>
<dbReference type="Pfam" id="PF03358">
    <property type="entry name" value="FMN_red"/>
    <property type="match status" value="1"/>
</dbReference>
<dbReference type="RefSeq" id="WP_084663507.1">
    <property type="nucleotide sequence ID" value="NZ_LT838272.1"/>
</dbReference>
<dbReference type="PANTHER" id="PTHR43278:SF2">
    <property type="entry name" value="IRON-SULFUR FLAVOPROTEIN"/>
    <property type="match status" value="1"/>
</dbReference>
<dbReference type="EMBL" id="LT838272">
    <property type="protein sequence ID" value="SMB91108.1"/>
    <property type="molecule type" value="Genomic_DNA"/>
</dbReference>
<keyword evidence="5" id="KW-1185">Reference proteome</keyword>
<name>A0A1W1VCL1_9FIRM</name>
<evidence type="ECO:0000259" key="3">
    <source>
        <dbReference type="Pfam" id="PF03358"/>
    </source>
</evidence>
<dbReference type="InterPro" id="IPR029039">
    <property type="entry name" value="Flavoprotein-like_sf"/>
</dbReference>
<proteinExistence type="predicted"/>
<reference evidence="4 5" key="1">
    <citation type="submission" date="2017-04" db="EMBL/GenBank/DDBJ databases">
        <authorList>
            <person name="Afonso C.L."/>
            <person name="Miller P.J."/>
            <person name="Scott M.A."/>
            <person name="Spackman E."/>
            <person name="Goraichik I."/>
            <person name="Dimitrov K.M."/>
            <person name="Suarez D.L."/>
            <person name="Swayne D.E."/>
        </authorList>
    </citation>
    <scope>NUCLEOTIDE SEQUENCE [LARGE SCALE GENOMIC DNA]</scope>
    <source>
        <strain evidence="4 5">ToBE</strain>
    </source>
</reference>
<feature type="domain" description="NADPH-dependent FMN reductase-like" evidence="3">
    <location>
        <begin position="1"/>
        <end position="132"/>
    </location>
</feature>
<dbReference type="InterPro" id="IPR051796">
    <property type="entry name" value="ISF_SsuE-like"/>
</dbReference>
<dbReference type="SUPFAM" id="SSF52218">
    <property type="entry name" value="Flavoproteins"/>
    <property type="match status" value="1"/>
</dbReference>